<proteinExistence type="predicted"/>
<reference evidence="2 3" key="1">
    <citation type="submission" date="2023-07" db="EMBL/GenBank/DDBJ databases">
        <title>Genomic Encyclopedia of Type Strains, Phase IV (KMG-IV): sequencing the most valuable type-strain genomes for metagenomic binning, comparative biology and taxonomic classification.</title>
        <authorList>
            <person name="Goeker M."/>
        </authorList>
    </citation>
    <scope>NUCLEOTIDE SEQUENCE [LARGE SCALE GENOMIC DNA]</scope>
    <source>
        <strain evidence="2 3">DSM 23948</strain>
    </source>
</reference>
<accession>A0ABT9V9V4</accession>
<protein>
    <submittedName>
        <fullName evidence="2">GNAT superfamily N-acetyltransferase</fullName>
    </submittedName>
</protein>
<gene>
    <name evidence="2" type="ORF">J2S07_004096</name>
</gene>
<dbReference type="RefSeq" id="WP_307152193.1">
    <property type="nucleotide sequence ID" value="NZ_JAUSTU010000036.1"/>
</dbReference>
<dbReference type="SUPFAM" id="SSF55729">
    <property type="entry name" value="Acyl-CoA N-acyltransferases (Nat)"/>
    <property type="match status" value="1"/>
</dbReference>
<dbReference type="CDD" id="cd04301">
    <property type="entry name" value="NAT_SF"/>
    <property type="match status" value="1"/>
</dbReference>
<evidence type="ECO:0000313" key="2">
    <source>
        <dbReference type="EMBL" id="MDQ0157748.1"/>
    </source>
</evidence>
<dbReference type="EMBL" id="JAUSTU010000036">
    <property type="protein sequence ID" value="MDQ0157748.1"/>
    <property type="molecule type" value="Genomic_DNA"/>
</dbReference>
<name>A0ABT9V9V4_9BACL</name>
<organism evidence="2 3">
    <name type="scientific">Anoxybacillus andreesenii</name>
    <dbReference type="NCBI Taxonomy" id="1325932"/>
    <lineage>
        <taxon>Bacteria</taxon>
        <taxon>Bacillati</taxon>
        <taxon>Bacillota</taxon>
        <taxon>Bacilli</taxon>
        <taxon>Bacillales</taxon>
        <taxon>Anoxybacillaceae</taxon>
        <taxon>Anoxybacillus</taxon>
    </lineage>
</organism>
<evidence type="ECO:0000259" key="1">
    <source>
        <dbReference type="PROSITE" id="PS51186"/>
    </source>
</evidence>
<feature type="domain" description="N-acetyltransferase" evidence="1">
    <location>
        <begin position="2"/>
        <end position="166"/>
    </location>
</feature>
<dbReference type="Gene3D" id="3.40.630.30">
    <property type="match status" value="1"/>
</dbReference>
<dbReference type="Pfam" id="PF00583">
    <property type="entry name" value="Acetyltransf_1"/>
    <property type="match status" value="1"/>
</dbReference>
<dbReference type="PROSITE" id="PS51186">
    <property type="entry name" value="GNAT"/>
    <property type="match status" value="1"/>
</dbReference>
<sequence>MIEVKRLKDCTIEEGVKAWNVGFEGYYFDATTTPEVFTNRLVSEGLSPNLSVVAFKDNKPVGIVKNGVRLVNGKKIAWNGGTGVASELRKQGIGQILMDETLKIYKEEGVDLATLEAISENERAIALYKKIGYEVIDDLAHLELKGTLSLEEPPSNQDYYIERAMPQQIGTISFYKGMNPWQTHWQAAREGEGLLVKDKEGVEIGYAYFKRTFDPQGKHTGTVLFQCEGDPNREDQEGIIHFLLKHVFNSSQEDIRRVIPNLPKRRSAVTYKVLEQLGFKPIANQVYMIKEM</sequence>
<dbReference type="InterPro" id="IPR000182">
    <property type="entry name" value="GNAT_dom"/>
</dbReference>
<keyword evidence="3" id="KW-1185">Reference proteome</keyword>
<comment type="caution">
    <text evidence="2">The sequence shown here is derived from an EMBL/GenBank/DDBJ whole genome shotgun (WGS) entry which is preliminary data.</text>
</comment>
<dbReference type="Proteomes" id="UP001231362">
    <property type="component" value="Unassembled WGS sequence"/>
</dbReference>
<dbReference type="InterPro" id="IPR016181">
    <property type="entry name" value="Acyl_CoA_acyltransferase"/>
</dbReference>
<evidence type="ECO:0000313" key="3">
    <source>
        <dbReference type="Proteomes" id="UP001231362"/>
    </source>
</evidence>